<dbReference type="PROSITE" id="PS50002">
    <property type="entry name" value="SH3"/>
    <property type="match status" value="1"/>
</dbReference>
<evidence type="ECO:0000313" key="16">
    <source>
        <dbReference type="EMBL" id="KAJ5089882.1"/>
    </source>
</evidence>
<dbReference type="GeneID" id="81360037"/>
<keyword evidence="8" id="KW-0813">Transport</keyword>
<reference evidence="16" key="1">
    <citation type="submission" date="2022-11" db="EMBL/GenBank/DDBJ databases">
        <authorList>
            <person name="Petersen C."/>
        </authorList>
    </citation>
    <scope>NUCLEOTIDE SEQUENCE</scope>
    <source>
        <strain evidence="16">IBT 30761</strain>
    </source>
</reference>
<dbReference type="Pfam" id="PF00790">
    <property type="entry name" value="VHS"/>
    <property type="match status" value="1"/>
</dbReference>
<gene>
    <name evidence="16" type="ORF">N7532_008566</name>
</gene>
<dbReference type="Pfam" id="PF00018">
    <property type="entry name" value="SH3_1"/>
    <property type="match status" value="1"/>
</dbReference>
<dbReference type="InterPro" id="IPR004152">
    <property type="entry name" value="GAT_dom"/>
</dbReference>
<dbReference type="SMART" id="SM00326">
    <property type="entry name" value="SH3"/>
    <property type="match status" value="1"/>
</dbReference>
<dbReference type="OrthoDB" id="10255964at2759"/>
<dbReference type="InterPro" id="IPR003903">
    <property type="entry name" value="UIM_dom"/>
</dbReference>
<dbReference type="InterPro" id="IPR050670">
    <property type="entry name" value="STAM"/>
</dbReference>
<feature type="domain" description="VHS" evidence="15">
    <location>
        <begin position="56"/>
        <end position="185"/>
    </location>
</feature>
<evidence type="ECO:0000259" key="14">
    <source>
        <dbReference type="PROSITE" id="PS50002"/>
    </source>
</evidence>
<dbReference type="EMBL" id="JAPQKI010000009">
    <property type="protein sequence ID" value="KAJ5089882.1"/>
    <property type="molecule type" value="Genomic_DNA"/>
</dbReference>
<evidence type="ECO:0000256" key="6">
    <source>
        <dbReference type="ARBA" id="ARBA00018978"/>
    </source>
</evidence>
<dbReference type="CDD" id="cd11805">
    <property type="entry name" value="SH3_GRB2_like_C"/>
    <property type="match status" value="1"/>
</dbReference>
<comment type="similarity">
    <text evidence="3">Belongs to the STAM family.</text>
</comment>
<dbReference type="CDD" id="cd21386">
    <property type="entry name" value="GAT_Hse1"/>
    <property type="match status" value="1"/>
</dbReference>
<dbReference type="PROSITE" id="PS50179">
    <property type="entry name" value="VHS"/>
    <property type="match status" value="1"/>
</dbReference>
<name>A0A9W9K2M6_9EURO</name>
<dbReference type="AlphaFoldDB" id="A0A9W9K2M6"/>
<dbReference type="Gene3D" id="1.20.5.1940">
    <property type="match status" value="1"/>
</dbReference>
<dbReference type="InterPro" id="IPR036028">
    <property type="entry name" value="SH3-like_dom_sf"/>
</dbReference>
<sequence length="672" mass="73716">MPSVSYPGIRLQDCPKELARRIASPICKVVVDAREIDLYHLLQQSLTWIAPSIAKATDENLTSENWEYILDVCDKVAAEESGAKEAVAAMIKRLAHRNANVQLYTLELGNSLAQNCGPKIHRELASRSFTDALLRLAAERNTHQQVKSKILERMEEWTEMFSSNPDFGIMEQAYMKLKTQNPNLQPPSKPVKQQITDIDRQKEEEELQMALALSVKERKPVPSQASSSAAAAASASVSASTPAAAAAQDEPALSHAVPPGTSAATVSRVRALFDFQPSEPGELQFRKGDIIAVLESVYKDWWKGSLRGQTGIFPLNYVEKLADPTVEELQREAQMEGDVFGQIKNVEKLLTLLSTRSSDLNVRENEEITTLYHSTLAIRPKLIELIGKYSQKKDEFTQLNEKFIKARRDYESLLEASMAHPTQPQYGRPGPQPSYGYPGAAPGGYPQGPQPDQRYFSPRPQETPQPQATPFYGAEQTMPYRPASHSPDPRSQFTGGQPLQPQQAPQQPAASDPYQQSIHHRPHSTYDHPQELGTSVYDSPVDHTGAGQRPSYPPSGQVPPGSHQQFQQQQDYSPSNYTGDDSGLPSAPGMPQQSPHQYSQQPLAQAPYPNSPTVHQPPPSHLPPPVPGAGAPSAQYTAFNPGPSGHAAGGEYQAYQPPQGGASASNPASFYR</sequence>
<dbReference type="InterPro" id="IPR002014">
    <property type="entry name" value="VHS_dom"/>
</dbReference>
<dbReference type="FunFam" id="2.30.30.40:FF:000072">
    <property type="entry name" value="Unconventional Myosin IB"/>
    <property type="match status" value="1"/>
</dbReference>
<dbReference type="SMART" id="SM00288">
    <property type="entry name" value="VHS"/>
    <property type="match status" value="1"/>
</dbReference>
<dbReference type="Gene3D" id="1.25.40.90">
    <property type="match status" value="1"/>
</dbReference>
<evidence type="ECO:0000256" key="7">
    <source>
        <dbReference type="ARBA" id="ARBA00022443"/>
    </source>
</evidence>
<evidence type="ECO:0000256" key="2">
    <source>
        <dbReference type="ARBA" id="ARBA00004125"/>
    </source>
</evidence>
<accession>A0A9W9K2M6</accession>
<comment type="caution">
    <text evidence="16">The sequence shown here is derived from an EMBL/GenBank/DDBJ whole genome shotgun (WGS) entry which is preliminary data.</text>
</comment>
<organism evidence="16 17">
    <name type="scientific">Penicillium argentinense</name>
    <dbReference type="NCBI Taxonomy" id="1131581"/>
    <lineage>
        <taxon>Eukaryota</taxon>
        <taxon>Fungi</taxon>
        <taxon>Dikarya</taxon>
        <taxon>Ascomycota</taxon>
        <taxon>Pezizomycotina</taxon>
        <taxon>Eurotiomycetes</taxon>
        <taxon>Eurotiomycetidae</taxon>
        <taxon>Eurotiales</taxon>
        <taxon>Aspergillaceae</taxon>
        <taxon>Penicillium</taxon>
    </lineage>
</organism>
<feature type="compositionally biased region" description="Pro residues" evidence="13">
    <location>
        <begin position="615"/>
        <end position="627"/>
    </location>
</feature>
<dbReference type="GO" id="GO:0033565">
    <property type="term" value="C:ESCRT-0 complex"/>
    <property type="evidence" value="ECO:0007669"/>
    <property type="project" value="TreeGrafter"/>
</dbReference>
<feature type="compositionally biased region" description="Low complexity" evidence="13">
    <location>
        <begin position="497"/>
        <end position="516"/>
    </location>
</feature>
<dbReference type="InterPro" id="IPR001452">
    <property type="entry name" value="SH3_domain"/>
</dbReference>
<dbReference type="PRINTS" id="PR00499">
    <property type="entry name" value="P67PHOX"/>
</dbReference>
<dbReference type="Gene3D" id="2.30.30.40">
    <property type="entry name" value="SH3 Domains"/>
    <property type="match status" value="1"/>
</dbReference>
<proteinExistence type="inferred from homology"/>
<evidence type="ECO:0000256" key="12">
    <source>
        <dbReference type="PROSITE-ProRule" id="PRU00192"/>
    </source>
</evidence>
<evidence type="ECO:0000256" key="9">
    <source>
        <dbReference type="ARBA" id="ARBA00022753"/>
    </source>
</evidence>
<feature type="compositionally biased region" description="Polar residues" evidence="13">
    <location>
        <begin position="662"/>
        <end position="672"/>
    </location>
</feature>
<dbReference type="PRINTS" id="PR00452">
    <property type="entry name" value="SH3DOMAIN"/>
</dbReference>
<evidence type="ECO:0000256" key="4">
    <source>
        <dbReference type="ARBA" id="ARBA00011446"/>
    </source>
</evidence>
<evidence type="ECO:0000256" key="13">
    <source>
        <dbReference type="SAM" id="MobiDB-lite"/>
    </source>
</evidence>
<evidence type="ECO:0000256" key="5">
    <source>
        <dbReference type="ARBA" id="ARBA00017923"/>
    </source>
</evidence>
<dbReference type="SUPFAM" id="SSF48464">
    <property type="entry name" value="ENTH/VHS domain"/>
    <property type="match status" value="1"/>
</dbReference>
<dbReference type="Proteomes" id="UP001149074">
    <property type="component" value="Unassembled WGS sequence"/>
</dbReference>
<dbReference type="PANTHER" id="PTHR45929">
    <property type="entry name" value="JAK PATHWAY SIGNAL TRANSDUCTION ADAPTOR MOLECULE"/>
    <property type="match status" value="1"/>
</dbReference>
<evidence type="ECO:0000256" key="8">
    <source>
        <dbReference type="ARBA" id="ARBA00022448"/>
    </source>
</evidence>
<dbReference type="SUPFAM" id="SSF50044">
    <property type="entry name" value="SH3-domain"/>
    <property type="match status" value="1"/>
</dbReference>
<evidence type="ECO:0000256" key="3">
    <source>
        <dbReference type="ARBA" id="ARBA00009666"/>
    </source>
</evidence>
<evidence type="ECO:0000259" key="15">
    <source>
        <dbReference type="PROSITE" id="PS50179"/>
    </source>
</evidence>
<feature type="region of interest" description="Disordered" evidence="13">
    <location>
        <begin position="421"/>
        <end position="672"/>
    </location>
</feature>
<comment type="subunit">
    <text evidence="4">Component of the ESCRT-0 complex composed of HSE1 and VPS27.</text>
</comment>
<keyword evidence="7 12" id="KW-0728">SH3 domain</keyword>
<dbReference type="PROSITE" id="PS50330">
    <property type="entry name" value="UIM"/>
    <property type="match status" value="1"/>
</dbReference>
<evidence type="ECO:0000256" key="1">
    <source>
        <dbReference type="ARBA" id="ARBA00002654"/>
    </source>
</evidence>
<feature type="compositionally biased region" description="Low complexity" evidence="13">
    <location>
        <begin position="423"/>
        <end position="440"/>
    </location>
</feature>
<keyword evidence="9" id="KW-0967">Endosome</keyword>
<dbReference type="GO" id="GO:0043130">
    <property type="term" value="F:ubiquitin binding"/>
    <property type="evidence" value="ECO:0007669"/>
    <property type="project" value="InterPro"/>
</dbReference>
<dbReference type="Pfam" id="PF03127">
    <property type="entry name" value="GAT"/>
    <property type="match status" value="1"/>
</dbReference>
<keyword evidence="17" id="KW-1185">Reference proteome</keyword>
<dbReference type="GO" id="GO:0035091">
    <property type="term" value="F:phosphatidylinositol binding"/>
    <property type="evidence" value="ECO:0007669"/>
    <property type="project" value="InterPro"/>
</dbReference>
<keyword evidence="10" id="KW-0653">Protein transport</keyword>
<dbReference type="GO" id="GO:0010008">
    <property type="term" value="C:endosome membrane"/>
    <property type="evidence" value="ECO:0007669"/>
    <property type="project" value="UniProtKB-SubCell"/>
</dbReference>
<feature type="domain" description="SH3" evidence="14">
    <location>
        <begin position="264"/>
        <end position="323"/>
    </location>
</feature>
<evidence type="ECO:0000256" key="11">
    <source>
        <dbReference type="ARBA" id="ARBA00023136"/>
    </source>
</evidence>
<dbReference type="GO" id="GO:0043328">
    <property type="term" value="P:protein transport to vacuole involved in ubiquitin-dependent protein catabolic process via the multivesicular body sorting pathway"/>
    <property type="evidence" value="ECO:0007669"/>
    <property type="project" value="TreeGrafter"/>
</dbReference>
<evidence type="ECO:0000256" key="10">
    <source>
        <dbReference type="ARBA" id="ARBA00022927"/>
    </source>
</evidence>
<comment type="subcellular location">
    <subcellularLocation>
        <location evidence="2">Endosome membrane</location>
        <topology evidence="2">Peripheral membrane protein</topology>
        <orientation evidence="2">Cytoplasmic side</orientation>
    </subcellularLocation>
</comment>
<reference evidence="16" key="2">
    <citation type="journal article" date="2023" name="IMA Fungus">
        <title>Comparative genomic study of the Penicillium genus elucidates a diverse pangenome and 15 lateral gene transfer events.</title>
        <authorList>
            <person name="Petersen C."/>
            <person name="Sorensen T."/>
            <person name="Nielsen M.R."/>
            <person name="Sondergaard T.E."/>
            <person name="Sorensen J.L."/>
            <person name="Fitzpatrick D.A."/>
            <person name="Frisvad J.C."/>
            <person name="Nielsen K.L."/>
        </authorList>
    </citation>
    <scope>NUCLEOTIDE SEQUENCE</scope>
    <source>
        <strain evidence="16">IBT 30761</strain>
    </source>
</reference>
<dbReference type="RefSeq" id="XP_056471864.1">
    <property type="nucleotide sequence ID" value="XM_056621058.1"/>
</dbReference>
<evidence type="ECO:0000313" key="17">
    <source>
        <dbReference type="Proteomes" id="UP001149074"/>
    </source>
</evidence>
<dbReference type="PANTHER" id="PTHR45929:SF3">
    <property type="entry name" value="JAK PATHWAY SIGNAL TRANSDUCTION ADAPTOR MOLECULE"/>
    <property type="match status" value="1"/>
</dbReference>
<feature type="compositionally biased region" description="Low complexity" evidence="13">
    <location>
        <begin position="591"/>
        <end position="602"/>
    </location>
</feature>
<comment type="function">
    <text evidence="1">Component of the ESCRT-0 complex which is the sorting receptor for ubiquitinated cargo proteins at the multivesicular body (MVB).</text>
</comment>
<protein>
    <recommendedName>
        <fullName evidence="5">Class E vacuolar protein-sorting machinery protein HSE1</fullName>
    </recommendedName>
    <alternativeName>
        <fullName evidence="6">Class E vacuolar protein-sorting machinery protein hse1</fullName>
    </alternativeName>
</protein>
<dbReference type="CDD" id="cd16978">
    <property type="entry name" value="VHS_HSE1"/>
    <property type="match status" value="1"/>
</dbReference>
<dbReference type="InterPro" id="IPR008942">
    <property type="entry name" value="ENTH_VHS"/>
</dbReference>
<keyword evidence="11" id="KW-0472">Membrane</keyword>